<gene>
    <name evidence="1" type="primary">fes</name>
    <name evidence="1" type="ORF">V202x_27960</name>
</gene>
<dbReference type="InterPro" id="IPR000801">
    <property type="entry name" value="Esterase-like"/>
</dbReference>
<evidence type="ECO:0000313" key="1">
    <source>
        <dbReference type="EMBL" id="QDU09421.1"/>
    </source>
</evidence>
<keyword evidence="2" id="KW-1185">Reference proteome</keyword>
<name>A0A517WVX8_9PLAN</name>
<dbReference type="InterPro" id="IPR050583">
    <property type="entry name" value="Mycobacterial_A85_antigen"/>
</dbReference>
<reference evidence="1 2" key="1">
    <citation type="submission" date="2019-03" db="EMBL/GenBank/DDBJ databases">
        <title>Deep-cultivation of Planctomycetes and their phenomic and genomic characterization uncovers novel biology.</title>
        <authorList>
            <person name="Wiegand S."/>
            <person name="Jogler M."/>
            <person name="Boedeker C."/>
            <person name="Pinto D."/>
            <person name="Vollmers J."/>
            <person name="Rivas-Marin E."/>
            <person name="Kohn T."/>
            <person name="Peeters S.H."/>
            <person name="Heuer A."/>
            <person name="Rast P."/>
            <person name="Oberbeckmann S."/>
            <person name="Bunk B."/>
            <person name="Jeske O."/>
            <person name="Meyerdierks A."/>
            <person name="Storesund J.E."/>
            <person name="Kallscheuer N."/>
            <person name="Luecker S."/>
            <person name="Lage O.M."/>
            <person name="Pohl T."/>
            <person name="Merkel B.J."/>
            <person name="Hornburger P."/>
            <person name="Mueller R.-W."/>
            <person name="Bruemmer F."/>
            <person name="Labrenz M."/>
            <person name="Spormann A.M."/>
            <person name="Op den Camp H."/>
            <person name="Overmann J."/>
            <person name="Amann R."/>
            <person name="Jetten M.S.M."/>
            <person name="Mascher T."/>
            <person name="Medema M.H."/>
            <person name="Devos D.P."/>
            <person name="Kaster A.-K."/>
            <person name="Ovreas L."/>
            <person name="Rohde M."/>
            <person name="Galperin M.Y."/>
            <person name="Jogler C."/>
        </authorList>
    </citation>
    <scope>NUCLEOTIDE SEQUENCE [LARGE SCALE GENOMIC DNA]</scope>
    <source>
        <strain evidence="1 2">V202</strain>
    </source>
</reference>
<protein>
    <submittedName>
        <fullName evidence="1">Enterochelin esterase</fullName>
    </submittedName>
</protein>
<dbReference type="AlphaFoldDB" id="A0A517WVX8"/>
<evidence type="ECO:0000313" key="2">
    <source>
        <dbReference type="Proteomes" id="UP000318384"/>
    </source>
</evidence>
<dbReference type="InterPro" id="IPR029058">
    <property type="entry name" value="AB_hydrolase_fold"/>
</dbReference>
<dbReference type="EMBL" id="CP037422">
    <property type="protein sequence ID" value="QDU09421.1"/>
    <property type="molecule type" value="Genomic_DNA"/>
</dbReference>
<organism evidence="1 2">
    <name type="scientific">Gimesia aquarii</name>
    <dbReference type="NCBI Taxonomy" id="2527964"/>
    <lineage>
        <taxon>Bacteria</taxon>
        <taxon>Pseudomonadati</taxon>
        <taxon>Planctomycetota</taxon>
        <taxon>Planctomycetia</taxon>
        <taxon>Planctomycetales</taxon>
        <taxon>Planctomycetaceae</taxon>
        <taxon>Gimesia</taxon>
    </lineage>
</organism>
<dbReference type="Pfam" id="PF00756">
    <property type="entry name" value="Esterase"/>
    <property type="match status" value="1"/>
</dbReference>
<dbReference type="PANTHER" id="PTHR48098">
    <property type="entry name" value="ENTEROCHELIN ESTERASE-RELATED"/>
    <property type="match status" value="1"/>
</dbReference>
<accession>A0A517WVX8</accession>
<sequence length="235" mass="26661">MMNLEKHTLTSSCGEYRRRVWYLPAEDPPVRIGIFLDGEYYINQMDAPAQLVALQREGLIPPIACLFVSYENGETRHYDFTCNDRYARFITEDLIEWIRSQNAGISKQDCLIGGLSLSGLQVAFTALTTPKVFSFTLCQSGSLWWNQEWLTSYLRSYSGNGDKFWISVGDQETDSGIVHPPTDLVQDVDQISAVRRFADALKAQGESVHYHLFAGGHDPKCWEAEFSDAMQWLLG</sequence>
<dbReference type="Proteomes" id="UP000318384">
    <property type="component" value="Chromosome"/>
</dbReference>
<dbReference type="RefSeq" id="WP_197993378.1">
    <property type="nucleotide sequence ID" value="NZ_CP037422.1"/>
</dbReference>
<dbReference type="Gene3D" id="3.40.50.1820">
    <property type="entry name" value="alpha/beta hydrolase"/>
    <property type="match status" value="1"/>
</dbReference>
<proteinExistence type="predicted"/>
<dbReference type="PANTHER" id="PTHR48098:SF3">
    <property type="entry name" value="IRON(III) ENTEROBACTIN ESTERASE"/>
    <property type="match status" value="1"/>
</dbReference>
<dbReference type="SUPFAM" id="SSF53474">
    <property type="entry name" value="alpha/beta-Hydrolases"/>
    <property type="match status" value="1"/>
</dbReference>